<feature type="region of interest" description="Disordered" evidence="1">
    <location>
        <begin position="1"/>
        <end position="30"/>
    </location>
</feature>
<reference evidence="2 3" key="1">
    <citation type="submission" date="2016-06" db="EMBL/GenBank/DDBJ databases">
        <title>Living apart together: crosstalk between the core and supernumerary genomes in a fungal plant pathogen.</title>
        <authorList>
            <person name="Vanheule A."/>
            <person name="Audenaert K."/>
            <person name="Warris S."/>
            <person name="Van De Geest H."/>
            <person name="Schijlen E."/>
            <person name="Hofte M."/>
            <person name="De Saeger S."/>
            <person name="Haesaert G."/>
            <person name="Waalwijk C."/>
            <person name="Van Der Lee T."/>
        </authorList>
    </citation>
    <scope>NUCLEOTIDE SEQUENCE [LARGE SCALE GENOMIC DNA]</scope>
    <source>
        <strain evidence="2 3">2516</strain>
    </source>
</reference>
<name>A0A1B8AF24_FUSPO</name>
<feature type="compositionally biased region" description="Polar residues" evidence="1">
    <location>
        <begin position="1"/>
        <end position="14"/>
    </location>
</feature>
<proteinExistence type="predicted"/>
<evidence type="ECO:0000313" key="3">
    <source>
        <dbReference type="Proteomes" id="UP000091967"/>
    </source>
</evidence>
<comment type="caution">
    <text evidence="2">The sequence shown here is derived from an EMBL/GenBank/DDBJ whole genome shotgun (WGS) entry which is preliminary data.</text>
</comment>
<dbReference type="AlphaFoldDB" id="A0A1B8AF24"/>
<protein>
    <submittedName>
        <fullName evidence="2">Uncharacterized protein</fullName>
    </submittedName>
</protein>
<sequence>MIRKTLTCSSTSGQHLRGQTGASDMPGNSRTPGMFTTCMDGIWRKTLLSSPWFDCPTFEILLSRPIGSNDLDMTPWEPGTRLVTRDPRHPELLILFLEKWWLEAVNWHMRRFDNGDLVLPLTAGYYEEQYGSEAMNWPTFGEEANIKNQFCSGEDYQQVETRIDERFPDDGVIDAARTLVWFSVMNP</sequence>
<organism evidence="2 3">
    <name type="scientific">Fusarium poae</name>
    <dbReference type="NCBI Taxonomy" id="36050"/>
    <lineage>
        <taxon>Eukaryota</taxon>
        <taxon>Fungi</taxon>
        <taxon>Dikarya</taxon>
        <taxon>Ascomycota</taxon>
        <taxon>Pezizomycotina</taxon>
        <taxon>Sordariomycetes</taxon>
        <taxon>Hypocreomycetidae</taxon>
        <taxon>Hypocreales</taxon>
        <taxon>Nectriaceae</taxon>
        <taxon>Fusarium</taxon>
    </lineage>
</organism>
<dbReference type="EMBL" id="LYXU01000004">
    <property type="protein sequence ID" value="OBS19087.1"/>
    <property type="molecule type" value="Genomic_DNA"/>
</dbReference>
<gene>
    <name evidence="2" type="ORF">FPOA_10811</name>
</gene>
<evidence type="ECO:0000313" key="2">
    <source>
        <dbReference type="EMBL" id="OBS19087.1"/>
    </source>
</evidence>
<feature type="compositionally biased region" description="Polar residues" evidence="1">
    <location>
        <begin position="20"/>
        <end position="30"/>
    </location>
</feature>
<accession>A0A1B8AF24</accession>
<evidence type="ECO:0000256" key="1">
    <source>
        <dbReference type="SAM" id="MobiDB-lite"/>
    </source>
</evidence>
<dbReference type="Proteomes" id="UP000091967">
    <property type="component" value="Unassembled WGS sequence"/>
</dbReference>
<keyword evidence="3" id="KW-1185">Reference proteome</keyword>